<dbReference type="PROSITE" id="PS50932">
    <property type="entry name" value="HTH_LACI_2"/>
    <property type="match status" value="1"/>
</dbReference>
<dbReference type="AlphaFoldDB" id="A0A840PHF5"/>
<feature type="compositionally biased region" description="Gly residues" evidence="4">
    <location>
        <begin position="361"/>
        <end position="378"/>
    </location>
</feature>
<dbReference type="SUPFAM" id="SSF53822">
    <property type="entry name" value="Periplasmic binding protein-like I"/>
    <property type="match status" value="1"/>
</dbReference>
<dbReference type="Gene3D" id="1.10.260.40">
    <property type="entry name" value="lambda repressor-like DNA-binding domains"/>
    <property type="match status" value="1"/>
</dbReference>
<keyword evidence="2 6" id="KW-0238">DNA-binding</keyword>
<dbReference type="CDD" id="cd01392">
    <property type="entry name" value="HTH_LacI"/>
    <property type="match status" value="1"/>
</dbReference>
<dbReference type="InterPro" id="IPR046335">
    <property type="entry name" value="LacI/GalR-like_sensor"/>
</dbReference>
<proteinExistence type="predicted"/>
<organism evidence="6 7">
    <name type="scientific">Thermocatellispora tengchongensis</name>
    <dbReference type="NCBI Taxonomy" id="1073253"/>
    <lineage>
        <taxon>Bacteria</taxon>
        <taxon>Bacillati</taxon>
        <taxon>Actinomycetota</taxon>
        <taxon>Actinomycetes</taxon>
        <taxon>Streptosporangiales</taxon>
        <taxon>Streptosporangiaceae</taxon>
        <taxon>Thermocatellispora</taxon>
    </lineage>
</organism>
<dbReference type="Pfam" id="PF13377">
    <property type="entry name" value="Peripla_BP_3"/>
    <property type="match status" value="1"/>
</dbReference>
<dbReference type="SMART" id="SM00354">
    <property type="entry name" value="HTH_LACI"/>
    <property type="match status" value="1"/>
</dbReference>
<sequence>MEPRRQVTAADVAQAVGVSRATVGFVLNDTPGQTISEATRQRVLDAAIALGYRPNSAARALARGRSEIVLLVLPDWPMDYAHGRLVEEFAKALDEAGYSLVTWSPREDSHARPLWERLHADLVMGFAPFDDDQQAGIRANGVSKLFPTPDQYIRHSAHWLAITLHLQVDHLRERGHRRIAYAGSPDPRLAAVSRDKARKVAARAAFHGMEFAGERVVDVADGSADRAVRAWVEAGCTAVVACNDYVAAMVAGAALRAGIAIPERLAVIGHDDSPLARVVVPTLTSVRIDAAAAGREAAASALHELGVRPLPAEPDPCAAVLVIRESTGGTATGTEVPCRLIPHDTGHGHAPEIRQMSPSGDGHGASGSGSGGDPVIGE</sequence>
<reference evidence="6 7" key="1">
    <citation type="submission" date="2020-08" db="EMBL/GenBank/DDBJ databases">
        <title>Genomic Encyclopedia of Type Strains, Phase IV (KMG-IV): sequencing the most valuable type-strain genomes for metagenomic binning, comparative biology and taxonomic classification.</title>
        <authorList>
            <person name="Goeker M."/>
        </authorList>
    </citation>
    <scope>NUCLEOTIDE SEQUENCE [LARGE SCALE GENOMIC DNA]</scope>
    <source>
        <strain evidence="6 7">DSM 45615</strain>
    </source>
</reference>
<dbReference type="CDD" id="cd06267">
    <property type="entry name" value="PBP1_LacI_sugar_binding-like"/>
    <property type="match status" value="1"/>
</dbReference>
<dbReference type="RefSeq" id="WP_221337143.1">
    <property type="nucleotide sequence ID" value="NZ_BAABIX010000012.1"/>
</dbReference>
<dbReference type="Pfam" id="PF00356">
    <property type="entry name" value="LacI"/>
    <property type="match status" value="1"/>
</dbReference>
<dbReference type="SUPFAM" id="SSF47413">
    <property type="entry name" value="lambda repressor-like DNA-binding domains"/>
    <property type="match status" value="1"/>
</dbReference>
<dbReference type="PANTHER" id="PTHR30146">
    <property type="entry name" value="LACI-RELATED TRANSCRIPTIONAL REPRESSOR"/>
    <property type="match status" value="1"/>
</dbReference>
<protein>
    <submittedName>
        <fullName evidence="6">DNA-binding LacI/PurR family transcriptional regulator</fullName>
    </submittedName>
</protein>
<dbReference type="InterPro" id="IPR010982">
    <property type="entry name" value="Lambda_DNA-bd_dom_sf"/>
</dbReference>
<evidence type="ECO:0000313" key="7">
    <source>
        <dbReference type="Proteomes" id="UP000578449"/>
    </source>
</evidence>
<dbReference type="Proteomes" id="UP000578449">
    <property type="component" value="Unassembled WGS sequence"/>
</dbReference>
<dbReference type="EMBL" id="JACHGN010000017">
    <property type="protein sequence ID" value="MBB5137353.1"/>
    <property type="molecule type" value="Genomic_DNA"/>
</dbReference>
<feature type="domain" description="HTH lacI-type" evidence="5">
    <location>
        <begin position="7"/>
        <end position="63"/>
    </location>
</feature>
<name>A0A840PHF5_9ACTN</name>
<evidence type="ECO:0000256" key="3">
    <source>
        <dbReference type="ARBA" id="ARBA00023163"/>
    </source>
</evidence>
<evidence type="ECO:0000256" key="1">
    <source>
        <dbReference type="ARBA" id="ARBA00023015"/>
    </source>
</evidence>
<dbReference type="PANTHER" id="PTHR30146:SF109">
    <property type="entry name" value="HTH-TYPE TRANSCRIPTIONAL REGULATOR GALS"/>
    <property type="match status" value="1"/>
</dbReference>
<evidence type="ECO:0000256" key="2">
    <source>
        <dbReference type="ARBA" id="ARBA00023125"/>
    </source>
</evidence>
<dbReference type="GO" id="GO:0000976">
    <property type="term" value="F:transcription cis-regulatory region binding"/>
    <property type="evidence" value="ECO:0007669"/>
    <property type="project" value="TreeGrafter"/>
</dbReference>
<dbReference type="Gene3D" id="3.40.50.2300">
    <property type="match status" value="2"/>
</dbReference>
<accession>A0A840PHF5</accession>
<keyword evidence="3" id="KW-0804">Transcription</keyword>
<dbReference type="GO" id="GO:0003700">
    <property type="term" value="F:DNA-binding transcription factor activity"/>
    <property type="evidence" value="ECO:0007669"/>
    <property type="project" value="TreeGrafter"/>
</dbReference>
<dbReference type="InterPro" id="IPR000843">
    <property type="entry name" value="HTH_LacI"/>
</dbReference>
<keyword evidence="1" id="KW-0805">Transcription regulation</keyword>
<gene>
    <name evidence="6" type="ORF">HNP84_007105</name>
</gene>
<evidence type="ECO:0000256" key="4">
    <source>
        <dbReference type="SAM" id="MobiDB-lite"/>
    </source>
</evidence>
<evidence type="ECO:0000313" key="6">
    <source>
        <dbReference type="EMBL" id="MBB5137353.1"/>
    </source>
</evidence>
<keyword evidence="7" id="KW-1185">Reference proteome</keyword>
<dbReference type="InterPro" id="IPR028082">
    <property type="entry name" value="Peripla_BP_I"/>
</dbReference>
<comment type="caution">
    <text evidence="6">The sequence shown here is derived from an EMBL/GenBank/DDBJ whole genome shotgun (WGS) entry which is preliminary data.</text>
</comment>
<feature type="compositionally biased region" description="Basic and acidic residues" evidence="4">
    <location>
        <begin position="342"/>
        <end position="352"/>
    </location>
</feature>
<feature type="region of interest" description="Disordered" evidence="4">
    <location>
        <begin position="342"/>
        <end position="378"/>
    </location>
</feature>
<evidence type="ECO:0000259" key="5">
    <source>
        <dbReference type="PROSITE" id="PS50932"/>
    </source>
</evidence>